<name>A0A4S4DPK6_CAMSN</name>
<feature type="repeat" description="PPR" evidence="2">
    <location>
        <begin position="93"/>
        <end position="124"/>
    </location>
</feature>
<dbReference type="InterPro" id="IPR011990">
    <property type="entry name" value="TPR-like_helical_dom_sf"/>
</dbReference>
<sequence length="222" mass="25481">MRHEGFRIFNDLKDRGYAPDRVMYTTMIHGLCKMKIGNLEEAKELYNEMCCKGYKETTVSCNTMIRGLCLHGRTEKAHVLFEEMAEKGIAPATYTAHIEKLCEMGDVDEAKELWEDMQKRGVEPAVCTCNFIITRLSNKGYVAEGMEWLAAMLRRNLKPQKQTFERLIQCLSQGDKLDEAILVLDYMFNIGYTLRECIFHSLVDKLCEQNSDHVETCLGGVL</sequence>
<dbReference type="PANTHER" id="PTHR46862:SF5">
    <property type="entry name" value="OS02G0170000 PROTEIN"/>
    <property type="match status" value="1"/>
</dbReference>
<dbReference type="Gene3D" id="1.25.40.10">
    <property type="entry name" value="Tetratricopeptide repeat domain"/>
    <property type="match status" value="2"/>
</dbReference>
<dbReference type="EMBL" id="SDRB02010678">
    <property type="protein sequence ID" value="THG05002.1"/>
    <property type="molecule type" value="Genomic_DNA"/>
</dbReference>
<dbReference type="InterPro" id="IPR002885">
    <property type="entry name" value="PPR_rpt"/>
</dbReference>
<gene>
    <name evidence="3" type="ORF">TEA_014500</name>
</gene>
<dbReference type="Pfam" id="PF13041">
    <property type="entry name" value="PPR_2"/>
    <property type="match status" value="1"/>
</dbReference>
<dbReference type="NCBIfam" id="TIGR00756">
    <property type="entry name" value="PPR"/>
    <property type="match status" value="3"/>
</dbReference>
<comment type="caution">
    <text evidence="3">The sequence shown here is derived from an EMBL/GenBank/DDBJ whole genome shotgun (WGS) entry which is preliminary data.</text>
</comment>
<proteinExistence type="predicted"/>
<evidence type="ECO:0000256" key="2">
    <source>
        <dbReference type="PROSITE-ProRule" id="PRU00708"/>
    </source>
</evidence>
<feature type="repeat" description="PPR" evidence="2">
    <location>
        <begin position="57"/>
        <end position="91"/>
    </location>
</feature>
<evidence type="ECO:0000313" key="3">
    <source>
        <dbReference type="EMBL" id="THG05002.1"/>
    </source>
</evidence>
<accession>A0A4S4DPK6</accession>
<evidence type="ECO:0000256" key="1">
    <source>
        <dbReference type="ARBA" id="ARBA00022737"/>
    </source>
</evidence>
<feature type="repeat" description="PPR" evidence="2">
    <location>
        <begin position="20"/>
        <end position="56"/>
    </location>
</feature>
<dbReference type="PANTHER" id="PTHR46862">
    <property type="entry name" value="OS07G0661900 PROTEIN"/>
    <property type="match status" value="1"/>
</dbReference>
<evidence type="ECO:0008006" key="5">
    <source>
        <dbReference type="Google" id="ProtNLM"/>
    </source>
</evidence>
<keyword evidence="4" id="KW-1185">Reference proteome</keyword>
<dbReference type="Pfam" id="PF01535">
    <property type="entry name" value="PPR"/>
    <property type="match status" value="1"/>
</dbReference>
<keyword evidence="1" id="KW-0677">Repeat</keyword>
<dbReference type="PROSITE" id="PS51375">
    <property type="entry name" value="PPR"/>
    <property type="match status" value="3"/>
</dbReference>
<reference evidence="3 4" key="1">
    <citation type="journal article" date="2018" name="Proc. Natl. Acad. Sci. U.S.A.">
        <title>Draft genome sequence of Camellia sinensis var. sinensis provides insights into the evolution of the tea genome and tea quality.</title>
        <authorList>
            <person name="Wei C."/>
            <person name="Yang H."/>
            <person name="Wang S."/>
            <person name="Zhao J."/>
            <person name="Liu C."/>
            <person name="Gao L."/>
            <person name="Xia E."/>
            <person name="Lu Y."/>
            <person name="Tai Y."/>
            <person name="She G."/>
            <person name="Sun J."/>
            <person name="Cao H."/>
            <person name="Tong W."/>
            <person name="Gao Q."/>
            <person name="Li Y."/>
            <person name="Deng W."/>
            <person name="Jiang X."/>
            <person name="Wang W."/>
            <person name="Chen Q."/>
            <person name="Zhang S."/>
            <person name="Li H."/>
            <person name="Wu J."/>
            <person name="Wang P."/>
            <person name="Li P."/>
            <person name="Shi C."/>
            <person name="Zheng F."/>
            <person name="Jian J."/>
            <person name="Huang B."/>
            <person name="Shan D."/>
            <person name="Shi M."/>
            <person name="Fang C."/>
            <person name="Yue Y."/>
            <person name="Li F."/>
            <person name="Li D."/>
            <person name="Wei S."/>
            <person name="Han B."/>
            <person name="Jiang C."/>
            <person name="Yin Y."/>
            <person name="Xia T."/>
            <person name="Zhang Z."/>
            <person name="Bennetzen J.L."/>
            <person name="Zhao S."/>
            <person name="Wan X."/>
        </authorList>
    </citation>
    <scope>NUCLEOTIDE SEQUENCE [LARGE SCALE GENOMIC DNA]</scope>
    <source>
        <strain evidence="4">cv. Shuchazao</strain>
        <tissue evidence="3">Leaf</tissue>
    </source>
</reference>
<dbReference type="AlphaFoldDB" id="A0A4S4DPK6"/>
<organism evidence="3 4">
    <name type="scientific">Camellia sinensis var. sinensis</name>
    <name type="common">China tea</name>
    <dbReference type="NCBI Taxonomy" id="542762"/>
    <lineage>
        <taxon>Eukaryota</taxon>
        <taxon>Viridiplantae</taxon>
        <taxon>Streptophyta</taxon>
        <taxon>Embryophyta</taxon>
        <taxon>Tracheophyta</taxon>
        <taxon>Spermatophyta</taxon>
        <taxon>Magnoliopsida</taxon>
        <taxon>eudicotyledons</taxon>
        <taxon>Gunneridae</taxon>
        <taxon>Pentapetalae</taxon>
        <taxon>asterids</taxon>
        <taxon>Ericales</taxon>
        <taxon>Theaceae</taxon>
        <taxon>Camellia</taxon>
    </lineage>
</organism>
<dbReference type="SUPFAM" id="SSF81901">
    <property type="entry name" value="HCP-like"/>
    <property type="match status" value="1"/>
</dbReference>
<evidence type="ECO:0000313" key="4">
    <source>
        <dbReference type="Proteomes" id="UP000306102"/>
    </source>
</evidence>
<protein>
    <recommendedName>
        <fullName evidence="5">Pentacotripeptide-repeat region of PRORP domain-containing protein</fullName>
    </recommendedName>
</protein>
<dbReference type="Pfam" id="PF12854">
    <property type="entry name" value="PPR_1"/>
    <property type="match status" value="1"/>
</dbReference>
<dbReference type="Proteomes" id="UP000306102">
    <property type="component" value="Unassembled WGS sequence"/>
</dbReference>